<dbReference type="OrthoDB" id="252349at2"/>
<dbReference type="STRING" id="1140003.OMY_00878"/>
<dbReference type="InterPro" id="IPR036514">
    <property type="entry name" value="SGNH_hydro_sf"/>
</dbReference>
<dbReference type="Proteomes" id="UP000015961">
    <property type="component" value="Unassembled WGS sequence"/>
</dbReference>
<keyword evidence="1" id="KW-0812">Transmembrane</keyword>
<organism evidence="3 4">
    <name type="scientific">Enterococcus sulfureus ATCC 49903</name>
    <dbReference type="NCBI Taxonomy" id="1140003"/>
    <lineage>
        <taxon>Bacteria</taxon>
        <taxon>Bacillati</taxon>
        <taxon>Bacillota</taxon>
        <taxon>Bacilli</taxon>
        <taxon>Lactobacillales</taxon>
        <taxon>Enterococcaceae</taxon>
        <taxon>Enterococcus</taxon>
    </lineage>
</organism>
<reference evidence="3 4" key="1">
    <citation type="submission" date="2013-03" db="EMBL/GenBank/DDBJ databases">
        <title>The Genome Sequence of Enterococcus sulfureus ATCC_49903 (PacBio/Illumina hybrid assembly).</title>
        <authorList>
            <consortium name="The Broad Institute Genomics Platform"/>
            <consortium name="The Broad Institute Genome Sequencing Center for Infectious Disease"/>
            <person name="Earl A."/>
            <person name="Russ C."/>
            <person name="Gilmore M."/>
            <person name="Surin D."/>
            <person name="Walker B."/>
            <person name="Young S."/>
            <person name="Zeng Q."/>
            <person name="Gargeya S."/>
            <person name="Fitzgerald M."/>
            <person name="Haas B."/>
            <person name="Abouelleil A."/>
            <person name="Allen A.W."/>
            <person name="Alvarado L."/>
            <person name="Arachchi H.M."/>
            <person name="Berlin A.M."/>
            <person name="Chapman S.B."/>
            <person name="Gainer-Dewar J."/>
            <person name="Goldberg J."/>
            <person name="Griggs A."/>
            <person name="Gujja S."/>
            <person name="Hansen M."/>
            <person name="Howarth C."/>
            <person name="Imamovic A."/>
            <person name="Ireland A."/>
            <person name="Larimer J."/>
            <person name="McCowan C."/>
            <person name="Murphy C."/>
            <person name="Pearson M."/>
            <person name="Poon T.W."/>
            <person name="Priest M."/>
            <person name="Roberts A."/>
            <person name="Saif S."/>
            <person name="Shea T."/>
            <person name="Sisk P."/>
            <person name="Sykes S."/>
            <person name="Wortman J."/>
            <person name="Nusbaum C."/>
            <person name="Birren B."/>
        </authorList>
    </citation>
    <scope>NUCLEOTIDE SEQUENCE [LARGE SCALE GENOMIC DNA]</scope>
    <source>
        <strain evidence="3 4">ATCC 49903</strain>
    </source>
</reference>
<protein>
    <recommendedName>
        <fullName evidence="2">SGNH hydrolase-type esterase domain-containing protein</fullName>
    </recommendedName>
</protein>
<dbReference type="Pfam" id="PF13472">
    <property type="entry name" value="Lipase_GDSL_2"/>
    <property type="match status" value="1"/>
</dbReference>
<dbReference type="Gene3D" id="3.40.50.1110">
    <property type="entry name" value="SGNH hydrolase"/>
    <property type="match status" value="1"/>
</dbReference>
<keyword evidence="1" id="KW-1133">Transmembrane helix</keyword>
<dbReference type="PATRIC" id="fig|1140003.3.peg.835"/>
<proteinExistence type="predicted"/>
<comment type="caution">
    <text evidence="3">The sequence shown here is derived from an EMBL/GenBank/DDBJ whole genome shotgun (WGS) entry which is preliminary data.</text>
</comment>
<feature type="domain" description="SGNH hydrolase-type esterase" evidence="2">
    <location>
        <begin position="55"/>
        <end position="279"/>
    </location>
</feature>
<evidence type="ECO:0000256" key="1">
    <source>
        <dbReference type="SAM" id="Phobius"/>
    </source>
</evidence>
<dbReference type="PANTHER" id="PTHR30383">
    <property type="entry name" value="THIOESTERASE 1/PROTEASE 1/LYSOPHOSPHOLIPASE L1"/>
    <property type="match status" value="1"/>
</dbReference>
<dbReference type="InterPro" id="IPR013830">
    <property type="entry name" value="SGNH_hydro"/>
</dbReference>
<feature type="transmembrane region" description="Helical" evidence="1">
    <location>
        <begin position="7"/>
        <end position="29"/>
    </location>
</feature>
<dbReference type="SUPFAM" id="SSF52266">
    <property type="entry name" value="SGNH hydrolase"/>
    <property type="match status" value="1"/>
</dbReference>
<accession>S0L2J1</accession>
<dbReference type="InterPro" id="IPR051532">
    <property type="entry name" value="Ester_Hydrolysis_Enzymes"/>
</dbReference>
<dbReference type="EMBL" id="ASWO01000005">
    <property type="protein sequence ID" value="EOT84074.1"/>
    <property type="molecule type" value="Genomic_DNA"/>
</dbReference>
<evidence type="ECO:0000313" key="4">
    <source>
        <dbReference type="Proteomes" id="UP000015961"/>
    </source>
</evidence>
<evidence type="ECO:0000313" key="3">
    <source>
        <dbReference type="EMBL" id="EOT84074.1"/>
    </source>
</evidence>
<evidence type="ECO:0000259" key="2">
    <source>
        <dbReference type="Pfam" id="PF13472"/>
    </source>
</evidence>
<keyword evidence="4" id="KW-1185">Reference proteome</keyword>
<dbReference type="eggNOG" id="COG2755">
    <property type="taxonomic scope" value="Bacteria"/>
</dbReference>
<dbReference type="PANTHER" id="PTHR30383:SF27">
    <property type="entry name" value="SPORE GERMINATION LIPASE LIPC"/>
    <property type="match status" value="1"/>
</dbReference>
<dbReference type="AlphaFoldDB" id="S0L2J1"/>
<gene>
    <name evidence="3" type="ORF">I573_01800</name>
</gene>
<name>S0L2J1_9ENTE</name>
<keyword evidence="1" id="KW-0472">Membrane</keyword>
<dbReference type="CDD" id="cd04506">
    <property type="entry name" value="SGNH_hydrolase_YpmR_like"/>
    <property type="match status" value="1"/>
</dbReference>
<sequence length="299" mass="33538">MKKIRQFAIIIGIIAIVGLATWILLAVAWPKDDSTISSKENTTVQSYKSTVRYVALGDSLTEGIGDQTNQGGYVSILTQDLKDQYPTVTFEDQNAGVAGQRSDQILARVNKDETLQEALSQADFITMSFGGNDLMKVIQQNIFSLSVKKVEEKQAAYQKQVEELLTKIRELNPQAPVYIIGIYNPFYLNFSAIEEMQTIVDDWNQATETIVKKQSEMYFIPINDLLYKGTEDQAVETTSSLEGQTSESEATTNVIKDVIENNVLSESDKFHPNKIGYQLIGKALKTEIIKTKSEWLIKE</sequence>
<dbReference type="GO" id="GO:0004622">
    <property type="term" value="F:phosphatidylcholine lysophospholipase activity"/>
    <property type="evidence" value="ECO:0007669"/>
    <property type="project" value="TreeGrafter"/>
</dbReference>
<dbReference type="RefSeq" id="WP_016185331.1">
    <property type="nucleotide sequence ID" value="NZ_ASWO01000005.1"/>
</dbReference>